<dbReference type="CDD" id="cd03225">
    <property type="entry name" value="ABC_cobalt_CbiO_domain1"/>
    <property type="match status" value="1"/>
</dbReference>
<keyword evidence="6" id="KW-0547">Nucleotide-binding</keyword>
<sequence>MNILEVKINKFKYKNSKEIILKNLSLSVEPGELIVITGLSGCGKTTLTRILNGLIPYHYEGDLDGEVKLFDKNLLDYEKGELAKYIGNVFQNPSDQFFATIAEEEVAFVGENLGMPLEELKQKTKEAFEKMGISDLMDKKLSELSGGQKQKVAIASTLLYDTKIIFFDEPSSNLDYQGIAQFRDIVRTLKEMGKAIIIAEHRLFFLNDLYDRLIYMKDGTIERVFSQGELTEDDCKKYGLRAISYQSLKAQNSDEEQEKVAEIVDLNIDIRKQELIKNLSFDLHYGEIMAIIGENGIGKTTLGRTLAGLIKNKGKISYGKTTKERLKQSYYMMQDVDYQIFFDTVENELIPKNKVKDSEYLKEVTTYIHAIDLWDKKMDHPQELSGGQKQRLALATAFLSERKIIILDEPTSGLDYKRMKEIGAMIRKYAAKRPVVIITHDLELLFEVCNTVLMLNDKTYKKIAVKGNEGKISDFLFAPIR</sequence>
<keyword evidence="3" id="KW-0813">Transport</keyword>
<dbReference type="GO" id="GO:0005524">
    <property type="term" value="F:ATP binding"/>
    <property type="evidence" value="ECO:0007669"/>
    <property type="project" value="UniProtKB-KW"/>
</dbReference>
<keyword evidence="4" id="KW-1003">Cell membrane</keyword>
<feature type="domain" description="ABC transporter" evidence="11">
    <location>
        <begin position="261"/>
        <end position="480"/>
    </location>
</feature>
<gene>
    <name evidence="12" type="ORF">HMPREF1866_00688</name>
</gene>
<dbReference type="PANTHER" id="PTHR43553:SF23">
    <property type="entry name" value="ABC TRANSPORTER ATP-BINDING COMPONENT"/>
    <property type="match status" value="1"/>
</dbReference>
<dbReference type="Gene3D" id="3.40.50.300">
    <property type="entry name" value="P-loop containing nucleotide triphosphate hydrolases"/>
    <property type="match status" value="2"/>
</dbReference>
<evidence type="ECO:0000256" key="5">
    <source>
        <dbReference type="ARBA" id="ARBA00022737"/>
    </source>
</evidence>
<evidence type="ECO:0000259" key="11">
    <source>
        <dbReference type="PROSITE" id="PS50893"/>
    </source>
</evidence>
<evidence type="ECO:0000256" key="8">
    <source>
        <dbReference type="ARBA" id="ARBA00022967"/>
    </source>
</evidence>
<dbReference type="GO" id="GO:0042626">
    <property type="term" value="F:ATPase-coupled transmembrane transporter activity"/>
    <property type="evidence" value="ECO:0007669"/>
    <property type="project" value="TreeGrafter"/>
</dbReference>
<comment type="similarity">
    <text evidence="2">Belongs to the ABC transporter superfamily.</text>
</comment>
<evidence type="ECO:0000256" key="7">
    <source>
        <dbReference type="ARBA" id="ARBA00022840"/>
    </source>
</evidence>
<comment type="function">
    <text evidence="10">Probably part of an ABC transporter complex. Responsible for energy coupling to the transport system.</text>
</comment>
<dbReference type="Proteomes" id="UP000070394">
    <property type="component" value="Unassembled WGS sequence"/>
</dbReference>
<keyword evidence="13" id="KW-1185">Reference proteome</keyword>
<evidence type="ECO:0000256" key="6">
    <source>
        <dbReference type="ARBA" id="ARBA00022741"/>
    </source>
</evidence>
<evidence type="ECO:0000313" key="12">
    <source>
        <dbReference type="EMBL" id="KXB60151.1"/>
    </source>
</evidence>
<dbReference type="InterPro" id="IPR050095">
    <property type="entry name" value="ECF_ABC_transporter_ATP-bd"/>
</dbReference>
<dbReference type="AlphaFoldDB" id="A0A133ZXK1"/>
<evidence type="ECO:0000256" key="3">
    <source>
        <dbReference type="ARBA" id="ARBA00022448"/>
    </source>
</evidence>
<reference evidence="13" key="1">
    <citation type="submission" date="2016-01" db="EMBL/GenBank/DDBJ databases">
        <authorList>
            <person name="Mitreva M."/>
            <person name="Pepin K.H."/>
            <person name="Mihindukulasuriya K.A."/>
            <person name="Fulton R."/>
            <person name="Fronick C."/>
            <person name="O'Laughlin M."/>
            <person name="Miner T."/>
            <person name="Herter B."/>
            <person name="Rosa B.A."/>
            <person name="Cordes M."/>
            <person name="Tomlinson C."/>
            <person name="Wollam A."/>
            <person name="Palsikar V.B."/>
            <person name="Mardis E.R."/>
            <person name="Wilson R.K."/>
        </authorList>
    </citation>
    <scope>NUCLEOTIDE SEQUENCE [LARGE SCALE GENOMIC DNA]</scope>
    <source>
        <strain evidence="13">DNF00896</strain>
    </source>
</reference>
<dbReference type="EMBL" id="LSDA01000018">
    <property type="protein sequence ID" value="KXB60151.1"/>
    <property type="molecule type" value="Genomic_DNA"/>
</dbReference>
<feature type="domain" description="ABC transporter" evidence="11">
    <location>
        <begin position="6"/>
        <end position="243"/>
    </location>
</feature>
<keyword evidence="8" id="KW-1278">Translocase</keyword>
<evidence type="ECO:0000256" key="10">
    <source>
        <dbReference type="ARBA" id="ARBA00025157"/>
    </source>
</evidence>
<dbReference type="InterPro" id="IPR003593">
    <property type="entry name" value="AAA+_ATPase"/>
</dbReference>
<dbReference type="PANTHER" id="PTHR43553">
    <property type="entry name" value="HEAVY METAL TRANSPORTER"/>
    <property type="match status" value="1"/>
</dbReference>
<comment type="subcellular location">
    <subcellularLocation>
        <location evidence="1">Cell membrane</location>
        <topology evidence="1">Peripheral membrane protein</topology>
    </subcellularLocation>
</comment>
<dbReference type="InterPro" id="IPR027417">
    <property type="entry name" value="P-loop_NTPase"/>
</dbReference>
<dbReference type="STRING" id="467210.HMPREF1866_00688"/>
<keyword evidence="5" id="KW-0677">Repeat</keyword>
<dbReference type="InterPro" id="IPR017871">
    <property type="entry name" value="ABC_transporter-like_CS"/>
</dbReference>
<keyword evidence="9" id="KW-0472">Membrane</keyword>
<name>A0A133ZXK1_9FIRM</name>
<evidence type="ECO:0000256" key="2">
    <source>
        <dbReference type="ARBA" id="ARBA00005417"/>
    </source>
</evidence>
<comment type="caution">
    <text evidence="12">The sequence shown here is derived from an EMBL/GenBank/DDBJ whole genome shotgun (WGS) entry which is preliminary data.</text>
</comment>
<dbReference type="GO" id="GO:0043190">
    <property type="term" value="C:ATP-binding cassette (ABC) transporter complex"/>
    <property type="evidence" value="ECO:0007669"/>
    <property type="project" value="TreeGrafter"/>
</dbReference>
<dbReference type="InterPro" id="IPR003439">
    <property type="entry name" value="ABC_transporter-like_ATP-bd"/>
</dbReference>
<evidence type="ECO:0000256" key="1">
    <source>
        <dbReference type="ARBA" id="ARBA00004202"/>
    </source>
</evidence>
<accession>A0A133ZXK1</accession>
<dbReference type="RefSeq" id="WP_060930614.1">
    <property type="nucleotide sequence ID" value="NZ_KQ959780.1"/>
</dbReference>
<dbReference type="InterPro" id="IPR015856">
    <property type="entry name" value="ABC_transpr_CbiO/EcfA_su"/>
</dbReference>
<evidence type="ECO:0000256" key="9">
    <source>
        <dbReference type="ARBA" id="ARBA00023136"/>
    </source>
</evidence>
<dbReference type="OrthoDB" id="501320at2"/>
<dbReference type="SMART" id="SM00382">
    <property type="entry name" value="AAA"/>
    <property type="match status" value="2"/>
</dbReference>
<proteinExistence type="inferred from homology"/>
<dbReference type="SUPFAM" id="SSF52540">
    <property type="entry name" value="P-loop containing nucleoside triphosphate hydrolases"/>
    <property type="match status" value="2"/>
</dbReference>
<evidence type="ECO:0000313" key="13">
    <source>
        <dbReference type="Proteomes" id="UP000070394"/>
    </source>
</evidence>
<dbReference type="Pfam" id="PF00005">
    <property type="entry name" value="ABC_tran"/>
    <property type="match status" value="2"/>
</dbReference>
<evidence type="ECO:0000256" key="4">
    <source>
        <dbReference type="ARBA" id="ARBA00022475"/>
    </source>
</evidence>
<organism evidence="12 13">
    <name type="scientific">Lachnoanaerobaculum saburreum</name>
    <dbReference type="NCBI Taxonomy" id="467210"/>
    <lineage>
        <taxon>Bacteria</taxon>
        <taxon>Bacillati</taxon>
        <taxon>Bacillota</taxon>
        <taxon>Clostridia</taxon>
        <taxon>Lachnospirales</taxon>
        <taxon>Lachnospiraceae</taxon>
        <taxon>Lachnoanaerobaculum</taxon>
    </lineage>
</organism>
<dbReference type="PATRIC" id="fig|467210.3.peg.679"/>
<dbReference type="PROSITE" id="PS00211">
    <property type="entry name" value="ABC_TRANSPORTER_1"/>
    <property type="match status" value="2"/>
</dbReference>
<keyword evidence="7 12" id="KW-0067">ATP-binding</keyword>
<dbReference type="GO" id="GO:0016887">
    <property type="term" value="F:ATP hydrolysis activity"/>
    <property type="evidence" value="ECO:0007669"/>
    <property type="project" value="InterPro"/>
</dbReference>
<protein>
    <submittedName>
        <fullName evidence="12">ABC transporter, ATP-binding protein</fullName>
    </submittedName>
</protein>
<dbReference type="PROSITE" id="PS50893">
    <property type="entry name" value="ABC_TRANSPORTER_2"/>
    <property type="match status" value="2"/>
</dbReference>